<dbReference type="OrthoDB" id="9768556at2"/>
<dbReference type="HAMAP" id="MF_04145">
    <property type="entry name" value="TERL_SPP1"/>
    <property type="match status" value="1"/>
</dbReference>
<protein>
    <submittedName>
        <fullName evidence="3">Terminase</fullName>
    </submittedName>
</protein>
<sequence>MINLKISPQAKRVHLPEVVGKGYGTFWNFKGRYRVCKGSRASKKSKTTALNIIKRMMQYPEANTLVVRKVFRTLKDSCFTELKWAINRLGVSAYWEIKESPLEMTYLPTGQKIYFRGLDDPLKVTSITVEIGYLCWCWIEEAYEIMNESDFDMLDESIRGAIPEETGLFKQITLTFNPWNEKHWIRKRFFGEITGKDAQGNPTYKFHDSWISPDGQIYATTTNYLCNEWLDTADLKVFNTMKENNPRRYKVAGLGGWGIVDGLIFDNWREEAFDYLAISKKPDVKSAFGLDFGYTNDPTALFCGLVSEKERTIWVFDELYEKALTNRVICDRITGMGYGKERIKADCAEPKSIDELRDAGLHRIRAARKGKDSVNNGIQYIQGYTIIVHPRCVNFITEISNYTWAEDKFGAKINVPIDDFNHLMDAMRYGLEDMLVGPAFSFD</sequence>
<dbReference type="Proteomes" id="UP000220904">
    <property type="component" value="Unassembled WGS sequence"/>
</dbReference>
<dbReference type="InterPro" id="IPR035412">
    <property type="entry name" value="Terminase_L_N"/>
</dbReference>
<gene>
    <name evidence="3" type="ORF">CHR60_02155</name>
</gene>
<evidence type="ECO:0000313" key="3">
    <source>
        <dbReference type="EMBL" id="PDX87848.1"/>
    </source>
</evidence>
<dbReference type="RefSeq" id="WP_097791511.1">
    <property type="nucleotide sequence ID" value="NZ_NOUV01000005.1"/>
</dbReference>
<comment type="caution">
    <text evidence="3">The sequence shown here is derived from an EMBL/GenBank/DDBJ whole genome shotgun (WGS) entry which is preliminary data.</text>
</comment>
<dbReference type="GO" id="GO:0005524">
    <property type="term" value="F:ATP binding"/>
    <property type="evidence" value="ECO:0007669"/>
    <property type="project" value="InterPro"/>
</dbReference>
<dbReference type="InterPro" id="IPR035413">
    <property type="entry name" value="Terminase_L_C"/>
</dbReference>
<dbReference type="NCBIfam" id="TIGR01547">
    <property type="entry name" value="phage_term_2"/>
    <property type="match status" value="1"/>
</dbReference>
<dbReference type="Pfam" id="PF04466">
    <property type="entry name" value="Terminase_3"/>
    <property type="match status" value="1"/>
</dbReference>
<feature type="domain" description="Phage terminase large subunit C-terminal" evidence="2">
    <location>
        <begin position="291"/>
        <end position="433"/>
    </location>
</feature>
<dbReference type="InterPro" id="IPR027417">
    <property type="entry name" value="P-loop_NTPase"/>
</dbReference>
<dbReference type="PANTHER" id="PTHR39184:SF1">
    <property type="entry name" value="PBSX PHAGE TERMINASE LARGE SUBUNIT"/>
    <property type="match status" value="1"/>
</dbReference>
<dbReference type="GO" id="GO:0004519">
    <property type="term" value="F:endonuclease activity"/>
    <property type="evidence" value="ECO:0007669"/>
    <property type="project" value="InterPro"/>
</dbReference>
<evidence type="ECO:0000259" key="1">
    <source>
        <dbReference type="Pfam" id="PF04466"/>
    </source>
</evidence>
<evidence type="ECO:0000259" key="2">
    <source>
        <dbReference type="Pfam" id="PF17288"/>
    </source>
</evidence>
<evidence type="ECO:0000313" key="4">
    <source>
        <dbReference type="Proteomes" id="UP000220904"/>
    </source>
</evidence>
<dbReference type="Pfam" id="PF17288">
    <property type="entry name" value="Terminase_3C"/>
    <property type="match status" value="1"/>
</dbReference>
<dbReference type="GO" id="GO:0016887">
    <property type="term" value="F:ATP hydrolysis activity"/>
    <property type="evidence" value="ECO:0007669"/>
    <property type="project" value="InterPro"/>
</dbReference>
<dbReference type="Gene3D" id="3.40.50.300">
    <property type="entry name" value="P-loop containing nucleotide triphosphate hydrolases"/>
    <property type="match status" value="1"/>
</dbReference>
<dbReference type="InterPro" id="IPR052380">
    <property type="entry name" value="Viral_DNA_packaging_terminase"/>
</dbReference>
<dbReference type="Gene3D" id="3.30.420.280">
    <property type="match status" value="1"/>
</dbReference>
<dbReference type="PANTHER" id="PTHR39184">
    <property type="match status" value="1"/>
</dbReference>
<proteinExistence type="inferred from homology"/>
<name>A0A2A7B962_9FIRM</name>
<dbReference type="InterPro" id="IPR044269">
    <property type="entry name" value="Terminase_large_su_SPP1-like"/>
</dbReference>
<reference evidence="3 4" key="1">
    <citation type="journal article" date="2017" name="Front. Microbiol.">
        <title>New Insights into the Diversity of the Genus Faecalibacterium.</title>
        <authorList>
            <person name="Benevides L."/>
            <person name="Burman S."/>
            <person name="Martin R."/>
            <person name="Robert V."/>
            <person name="Thomas M."/>
            <person name="Miquel S."/>
            <person name="Chain F."/>
            <person name="Sokol H."/>
            <person name="Bermudez-Humaran L.G."/>
            <person name="Morrison M."/>
            <person name="Langella P."/>
            <person name="Azevedo V.A."/>
            <person name="Chatel J.M."/>
            <person name="Soares S."/>
        </authorList>
    </citation>
    <scope>NUCLEOTIDE SEQUENCE [LARGE SCALE GENOMIC DNA]</scope>
    <source>
        <strain evidence="3 4">AHMP21</strain>
    </source>
</reference>
<organism evidence="3 4">
    <name type="scientific">Faecalibacterium prausnitzii</name>
    <dbReference type="NCBI Taxonomy" id="853"/>
    <lineage>
        <taxon>Bacteria</taxon>
        <taxon>Bacillati</taxon>
        <taxon>Bacillota</taxon>
        <taxon>Clostridia</taxon>
        <taxon>Eubacteriales</taxon>
        <taxon>Oscillospiraceae</taxon>
        <taxon>Faecalibacterium</taxon>
    </lineage>
</organism>
<dbReference type="InterPro" id="IPR006437">
    <property type="entry name" value="Phage_terminase_lsu"/>
</dbReference>
<feature type="domain" description="Phage terminase large subunit N-terminal" evidence="1">
    <location>
        <begin position="32"/>
        <end position="255"/>
    </location>
</feature>
<accession>A0A2A7B962</accession>
<dbReference type="EMBL" id="NOUV01000005">
    <property type="protein sequence ID" value="PDX87848.1"/>
    <property type="molecule type" value="Genomic_DNA"/>
</dbReference>
<dbReference type="AlphaFoldDB" id="A0A2A7B962"/>